<dbReference type="EMBL" id="JAQQFM010000002">
    <property type="protein sequence ID" value="MFL9923700.1"/>
    <property type="molecule type" value="Genomic_DNA"/>
</dbReference>
<protein>
    <submittedName>
        <fullName evidence="2">Uncharacterized protein</fullName>
    </submittedName>
</protein>
<feature type="transmembrane region" description="Helical" evidence="1">
    <location>
        <begin position="233"/>
        <end position="254"/>
    </location>
</feature>
<dbReference type="Proteomes" id="UP001629246">
    <property type="component" value="Unassembled WGS sequence"/>
</dbReference>
<sequence>MKKRGKVVRDTQAGSGLISINGEQFPFELEGMWKSDVAPRVNMVVDVGFDAGGGVETVQVVPEGQLAREQAEGAVREAKLRSQALGRELAGRFGIGTLAGIAALVCGWFLLNTIDVRITSSYSNGLSFWKLLGALNSPADIAQALSGSGSGAGIYGFFAIVALCGPMLPFFLRHRLAWLGNLAPLAFMVLVCIIGYSSLSSSMHQAQGMAAAFGGAQAAAMAAEVASSMMREVLRAVSLGLGAYLSLIAGLYFAGRGAIQFLSSRA</sequence>
<name>A0ABW9A6X8_9BURK</name>
<accession>A0ABW9A6X8</accession>
<feature type="transmembrane region" description="Helical" evidence="1">
    <location>
        <begin position="152"/>
        <end position="172"/>
    </location>
</feature>
<organism evidence="2 3">
    <name type="scientific">Herbaspirillum lusitanum</name>
    <dbReference type="NCBI Taxonomy" id="213312"/>
    <lineage>
        <taxon>Bacteria</taxon>
        <taxon>Pseudomonadati</taxon>
        <taxon>Pseudomonadota</taxon>
        <taxon>Betaproteobacteria</taxon>
        <taxon>Burkholderiales</taxon>
        <taxon>Oxalobacteraceae</taxon>
        <taxon>Herbaspirillum</taxon>
    </lineage>
</organism>
<proteinExistence type="predicted"/>
<keyword evidence="1" id="KW-0812">Transmembrane</keyword>
<reference evidence="2 3" key="1">
    <citation type="journal article" date="2024" name="Chem. Sci.">
        <title>Discovery of megapolipeptins by genome mining of a Burkholderiales bacteria collection.</title>
        <authorList>
            <person name="Paulo B.S."/>
            <person name="Recchia M.J.J."/>
            <person name="Lee S."/>
            <person name="Fergusson C.H."/>
            <person name="Romanowski S.B."/>
            <person name="Hernandez A."/>
            <person name="Krull N."/>
            <person name="Liu D.Y."/>
            <person name="Cavanagh H."/>
            <person name="Bos A."/>
            <person name="Gray C.A."/>
            <person name="Murphy B.T."/>
            <person name="Linington R.G."/>
            <person name="Eustaquio A.S."/>
        </authorList>
    </citation>
    <scope>NUCLEOTIDE SEQUENCE [LARGE SCALE GENOMIC DNA]</scope>
    <source>
        <strain evidence="2 3">RL21-008-BIB-A</strain>
    </source>
</reference>
<feature type="transmembrane region" description="Helical" evidence="1">
    <location>
        <begin position="179"/>
        <end position="199"/>
    </location>
</feature>
<keyword evidence="1" id="KW-1133">Transmembrane helix</keyword>
<keyword evidence="1" id="KW-0472">Membrane</keyword>
<dbReference type="RefSeq" id="WP_408155579.1">
    <property type="nucleotide sequence ID" value="NZ_JAQQFM010000002.1"/>
</dbReference>
<feature type="transmembrane region" description="Helical" evidence="1">
    <location>
        <begin position="89"/>
        <end position="111"/>
    </location>
</feature>
<evidence type="ECO:0000313" key="2">
    <source>
        <dbReference type="EMBL" id="MFL9923700.1"/>
    </source>
</evidence>
<evidence type="ECO:0000256" key="1">
    <source>
        <dbReference type="SAM" id="Phobius"/>
    </source>
</evidence>
<comment type="caution">
    <text evidence="2">The sequence shown here is derived from an EMBL/GenBank/DDBJ whole genome shotgun (WGS) entry which is preliminary data.</text>
</comment>
<evidence type="ECO:0000313" key="3">
    <source>
        <dbReference type="Proteomes" id="UP001629246"/>
    </source>
</evidence>
<gene>
    <name evidence="2" type="ORF">PQR62_05480</name>
</gene>
<keyword evidence="3" id="KW-1185">Reference proteome</keyword>